<dbReference type="PRINTS" id="PR00081">
    <property type="entry name" value="GDHRDH"/>
</dbReference>
<evidence type="ECO:0000313" key="3">
    <source>
        <dbReference type="EMBL" id="RJT27864.1"/>
    </source>
</evidence>
<reference evidence="3 4" key="1">
    <citation type="submission" date="2018-09" db="EMBL/GenBank/DDBJ databases">
        <title>Mesorhizobium carmichaelinearum sp. nov. isolated from Carmichaelinea spp. root nodules in New Zealand.</title>
        <authorList>
            <person name="De Meyer S.E."/>
        </authorList>
    </citation>
    <scope>NUCLEOTIDE SEQUENCE [LARGE SCALE GENOMIC DNA]</scope>
    <source>
        <strain evidence="3 4">ICMP19557</strain>
    </source>
</reference>
<dbReference type="AlphaFoldDB" id="A0A3A5K6K2"/>
<dbReference type="OrthoDB" id="9792355at2"/>
<dbReference type="PRINTS" id="PR00080">
    <property type="entry name" value="SDRFAMILY"/>
</dbReference>
<evidence type="ECO:0000313" key="4">
    <source>
        <dbReference type="Proteomes" id="UP000272706"/>
    </source>
</evidence>
<dbReference type="SUPFAM" id="SSF51735">
    <property type="entry name" value="NAD(P)-binding Rossmann-fold domains"/>
    <property type="match status" value="1"/>
</dbReference>
<dbReference type="InterPro" id="IPR036291">
    <property type="entry name" value="NAD(P)-bd_dom_sf"/>
</dbReference>
<sequence length="251" mass="26228">MQSGPMKRFDGKVVMVTGASTGIGLETIRRIQREGGQVAAAHRRDPSSVDVDGAFSVYLDVTSSDAWEQAVHAVVERFGHLDVLVNNAGARASGGVEETSLELWHEMIDTNLTSVFLGCRAAVPRLRTAGGGAIVNVGSITGIRGTENMIAYSASKSGITTLTASLALDLARDRIRVNAICPAAIGTRMVTSWLGAAQDPDAATQAVVSKHPIGRVGRPEEVASVVAFLASDDASFMTGLAIPVDGGRSIR</sequence>
<organism evidence="3 4">
    <name type="scientific">Mesorhizobium waimense</name>
    <dbReference type="NCBI Taxonomy" id="1300307"/>
    <lineage>
        <taxon>Bacteria</taxon>
        <taxon>Pseudomonadati</taxon>
        <taxon>Pseudomonadota</taxon>
        <taxon>Alphaproteobacteria</taxon>
        <taxon>Hyphomicrobiales</taxon>
        <taxon>Phyllobacteriaceae</taxon>
        <taxon>Mesorhizobium</taxon>
    </lineage>
</organism>
<protein>
    <submittedName>
        <fullName evidence="3">SDR family oxidoreductase</fullName>
    </submittedName>
</protein>
<proteinExistence type="inferred from homology"/>
<dbReference type="InterPro" id="IPR002347">
    <property type="entry name" value="SDR_fam"/>
</dbReference>
<keyword evidence="2" id="KW-0560">Oxidoreductase</keyword>
<accession>A0A3A5K6K2</accession>
<dbReference type="Proteomes" id="UP000272706">
    <property type="component" value="Unassembled WGS sequence"/>
</dbReference>
<evidence type="ECO:0000256" key="2">
    <source>
        <dbReference type="ARBA" id="ARBA00023002"/>
    </source>
</evidence>
<dbReference type="FunFam" id="3.40.50.720:FF:000084">
    <property type="entry name" value="Short-chain dehydrogenase reductase"/>
    <property type="match status" value="1"/>
</dbReference>
<dbReference type="GO" id="GO:0016491">
    <property type="term" value="F:oxidoreductase activity"/>
    <property type="evidence" value="ECO:0007669"/>
    <property type="project" value="UniProtKB-KW"/>
</dbReference>
<name>A0A3A5K6K2_9HYPH</name>
<dbReference type="InterPro" id="IPR020904">
    <property type="entry name" value="Sc_DH/Rdtase_CS"/>
</dbReference>
<dbReference type="Pfam" id="PF13561">
    <property type="entry name" value="adh_short_C2"/>
    <property type="match status" value="1"/>
</dbReference>
<dbReference type="PANTHER" id="PTHR24321:SF8">
    <property type="entry name" value="ESTRADIOL 17-BETA-DEHYDROGENASE 8-RELATED"/>
    <property type="match status" value="1"/>
</dbReference>
<dbReference type="PANTHER" id="PTHR24321">
    <property type="entry name" value="DEHYDROGENASES, SHORT CHAIN"/>
    <property type="match status" value="1"/>
</dbReference>
<comment type="similarity">
    <text evidence="1">Belongs to the short-chain dehydrogenases/reductases (SDR) family.</text>
</comment>
<keyword evidence="4" id="KW-1185">Reference proteome</keyword>
<dbReference type="CDD" id="cd05233">
    <property type="entry name" value="SDR_c"/>
    <property type="match status" value="1"/>
</dbReference>
<dbReference type="EMBL" id="QZWZ01000057">
    <property type="protein sequence ID" value="RJT27864.1"/>
    <property type="molecule type" value="Genomic_DNA"/>
</dbReference>
<gene>
    <name evidence="3" type="ORF">D3227_35210</name>
</gene>
<comment type="caution">
    <text evidence="3">The sequence shown here is derived from an EMBL/GenBank/DDBJ whole genome shotgun (WGS) entry which is preliminary data.</text>
</comment>
<dbReference type="NCBIfam" id="NF005559">
    <property type="entry name" value="PRK07231.1"/>
    <property type="match status" value="1"/>
</dbReference>
<evidence type="ECO:0000256" key="1">
    <source>
        <dbReference type="ARBA" id="ARBA00006484"/>
    </source>
</evidence>
<dbReference type="Gene3D" id="3.40.50.720">
    <property type="entry name" value="NAD(P)-binding Rossmann-like Domain"/>
    <property type="match status" value="1"/>
</dbReference>
<dbReference type="PROSITE" id="PS00061">
    <property type="entry name" value="ADH_SHORT"/>
    <property type="match status" value="1"/>
</dbReference>